<dbReference type="RefSeq" id="WP_040374784.1">
    <property type="nucleotide sequence ID" value="NZ_CP068053.1"/>
</dbReference>
<dbReference type="GO" id="GO:0003964">
    <property type="term" value="F:RNA-directed DNA polymerase activity"/>
    <property type="evidence" value="ECO:0007669"/>
    <property type="project" value="UniProtKB-KW"/>
</dbReference>
<dbReference type="Proteomes" id="UP000595254">
    <property type="component" value="Chromosome"/>
</dbReference>
<dbReference type="CDD" id="cd09279">
    <property type="entry name" value="RNase_HI_like"/>
    <property type="match status" value="1"/>
</dbReference>
<accession>A0A974S088</accession>
<dbReference type="InterPro" id="IPR002156">
    <property type="entry name" value="RNaseH_domain"/>
</dbReference>
<dbReference type="InterPro" id="IPR036397">
    <property type="entry name" value="RNaseH_sf"/>
</dbReference>
<evidence type="ECO:0000313" key="3">
    <source>
        <dbReference type="Proteomes" id="UP000595254"/>
    </source>
</evidence>
<dbReference type="PANTHER" id="PTHR46387">
    <property type="entry name" value="POLYNUCLEOTIDYL TRANSFERASE, RIBONUCLEASE H-LIKE SUPERFAMILY PROTEIN"/>
    <property type="match status" value="1"/>
</dbReference>
<dbReference type="Gene3D" id="3.30.420.10">
    <property type="entry name" value="Ribonuclease H-like superfamily/Ribonuclease H"/>
    <property type="match status" value="1"/>
</dbReference>
<keyword evidence="3" id="KW-1185">Reference proteome</keyword>
<dbReference type="PROSITE" id="PS50879">
    <property type="entry name" value="RNASE_H_1"/>
    <property type="match status" value="1"/>
</dbReference>
<dbReference type="EMBL" id="CP068053">
    <property type="protein sequence ID" value="QQT00221.1"/>
    <property type="molecule type" value="Genomic_DNA"/>
</dbReference>
<organism evidence="2 3">
    <name type="scientific">Peribacillus psychrosaccharolyticus</name>
    <name type="common">Bacillus psychrosaccharolyticus</name>
    <dbReference type="NCBI Taxonomy" id="1407"/>
    <lineage>
        <taxon>Bacteria</taxon>
        <taxon>Bacillati</taxon>
        <taxon>Bacillota</taxon>
        <taxon>Bacilli</taxon>
        <taxon>Bacillales</taxon>
        <taxon>Bacillaceae</taxon>
        <taxon>Peribacillus</taxon>
    </lineage>
</organism>
<name>A0A974S088_PERPY</name>
<proteinExistence type="predicted"/>
<protein>
    <submittedName>
        <fullName evidence="2">Reverse transcriptase-like protein</fullName>
    </submittedName>
</protein>
<dbReference type="Pfam" id="PF13456">
    <property type="entry name" value="RVT_3"/>
    <property type="match status" value="1"/>
</dbReference>
<dbReference type="GO" id="GO:0004523">
    <property type="term" value="F:RNA-DNA hybrid ribonuclease activity"/>
    <property type="evidence" value="ECO:0007669"/>
    <property type="project" value="InterPro"/>
</dbReference>
<dbReference type="AlphaFoldDB" id="A0A974S088"/>
<gene>
    <name evidence="2" type="ORF">I6J18_22030</name>
</gene>
<keyword evidence="2" id="KW-0695">RNA-directed DNA polymerase</keyword>
<evidence type="ECO:0000259" key="1">
    <source>
        <dbReference type="PROSITE" id="PS50879"/>
    </source>
</evidence>
<keyword evidence="2" id="KW-0808">Transferase</keyword>
<keyword evidence="2" id="KW-0548">Nucleotidyltransferase</keyword>
<dbReference type="InterPro" id="IPR012337">
    <property type="entry name" value="RNaseH-like_sf"/>
</dbReference>
<feature type="domain" description="RNase H type-1" evidence="1">
    <location>
        <begin position="1"/>
        <end position="126"/>
    </location>
</feature>
<evidence type="ECO:0000313" key="2">
    <source>
        <dbReference type="EMBL" id="QQT00221.1"/>
    </source>
</evidence>
<sequence>MIEVYIDGASAGNPGPSGAGIFINNNGDVHRHSIPLGSLENHEAEYQALIHGLKICLRLEFKVVSFRTDSQLISQAIEKEFVKNKRYSPLLSEALELAEQFDLFFLKWIPSSENKAADQLARQAIRLNEGNEA</sequence>
<dbReference type="SUPFAM" id="SSF53098">
    <property type="entry name" value="Ribonuclease H-like"/>
    <property type="match status" value="1"/>
</dbReference>
<dbReference type="GO" id="GO:0003676">
    <property type="term" value="F:nucleic acid binding"/>
    <property type="evidence" value="ECO:0007669"/>
    <property type="project" value="InterPro"/>
</dbReference>
<dbReference type="PANTHER" id="PTHR46387:SF2">
    <property type="entry name" value="RIBONUCLEASE HI"/>
    <property type="match status" value="1"/>
</dbReference>
<reference evidence="2 3" key="1">
    <citation type="submission" date="2021-01" db="EMBL/GenBank/DDBJ databases">
        <title>FDA dAtabase for Regulatory Grade micrObial Sequences (FDA-ARGOS): Supporting development and validation of Infectious Disease Dx tests.</title>
        <authorList>
            <person name="Nelson B."/>
            <person name="Plummer A."/>
            <person name="Tallon L."/>
            <person name="Sadzewicz L."/>
            <person name="Zhao X."/>
            <person name="Boylan J."/>
            <person name="Ott S."/>
            <person name="Bowen H."/>
            <person name="Vavikolanu K."/>
            <person name="Mehta A."/>
            <person name="Aluvathingal J."/>
            <person name="Nadendla S."/>
            <person name="Myers T."/>
            <person name="Yan Y."/>
            <person name="Sichtig H."/>
        </authorList>
    </citation>
    <scope>NUCLEOTIDE SEQUENCE [LARGE SCALE GENOMIC DNA]</scope>
    <source>
        <strain evidence="2 3">FDAARGOS_1161</strain>
    </source>
</reference>
<dbReference type="KEGG" id="ppsr:I6J18_22030"/>